<evidence type="ECO:0000256" key="6">
    <source>
        <dbReference type="RuleBase" id="RU000716"/>
    </source>
</evidence>
<dbReference type="EMBL" id="JAPDNT010000018">
    <property type="protein sequence ID" value="MCW3476348.1"/>
    <property type="molecule type" value="Genomic_DNA"/>
</dbReference>
<dbReference type="InterPro" id="IPR039425">
    <property type="entry name" value="RNA_pol_sigma-70-like"/>
</dbReference>
<dbReference type="InterPro" id="IPR014284">
    <property type="entry name" value="RNA_pol_sigma-70_dom"/>
</dbReference>
<proteinExistence type="inferred from homology"/>
<reference evidence="9" key="2">
    <citation type="submission" date="2022-10" db="EMBL/GenBank/DDBJ databases">
        <authorList>
            <person name="Trinh H.N."/>
        </authorList>
    </citation>
    <scope>NUCLEOTIDE SEQUENCE</scope>
    <source>
        <strain evidence="9">RN2-1</strain>
    </source>
</reference>
<dbReference type="RefSeq" id="WP_264715128.1">
    <property type="nucleotide sequence ID" value="NZ_JAPDNT010000018.1"/>
</dbReference>
<protein>
    <recommendedName>
        <fullName evidence="6">RNA polymerase sigma factor</fullName>
    </recommendedName>
</protein>
<evidence type="ECO:0000256" key="4">
    <source>
        <dbReference type="ARBA" id="ARBA00023125"/>
    </source>
</evidence>
<dbReference type="CDD" id="cd06171">
    <property type="entry name" value="Sigma70_r4"/>
    <property type="match status" value="1"/>
</dbReference>
<dbReference type="NCBIfam" id="NF008888">
    <property type="entry name" value="PRK11922.1"/>
    <property type="match status" value="1"/>
</dbReference>
<evidence type="ECO:0000256" key="5">
    <source>
        <dbReference type="ARBA" id="ARBA00023163"/>
    </source>
</evidence>
<evidence type="ECO:0000256" key="1">
    <source>
        <dbReference type="ARBA" id="ARBA00010641"/>
    </source>
</evidence>
<dbReference type="GO" id="GO:0006352">
    <property type="term" value="P:DNA-templated transcription initiation"/>
    <property type="evidence" value="ECO:0007669"/>
    <property type="project" value="InterPro"/>
</dbReference>
<keyword evidence="2 6" id="KW-0805">Transcription regulation</keyword>
<sequence length="235" mass="26650">MRQLQGRGYAPDLAAAAEDAELVRRALARDGDAFRTIMQKYNQRLYRIARSILRNDGDAEDVVQEAYVRAFTHLESFRGDAGLATWLGRITMNEALGRLRLRTQRPSVELTAVEAQGTDAEIIQFPLTAKSEDPERTMAQREIMQLVEQATDNLPEVYRVVFIARVIEGMSVEDTAELLGLRPETVKTRLHRARRLVREHLDKRIGPILLEAFPFAGKRCERMTDAVMARLGLSD</sequence>
<evidence type="ECO:0000256" key="2">
    <source>
        <dbReference type="ARBA" id="ARBA00023015"/>
    </source>
</evidence>
<dbReference type="Pfam" id="PF08281">
    <property type="entry name" value="Sigma70_r4_2"/>
    <property type="match status" value="1"/>
</dbReference>
<evidence type="ECO:0000256" key="3">
    <source>
        <dbReference type="ARBA" id="ARBA00023082"/>
    </source>
</evidence>
<organism evidence="9 10">
    <name type="scientific">Limobrevibacterium gyesilva</name>
    <dbReference type="NCBI Taxonomy" id="2991712"/>
    <lineage>
        <taxon>Bacteria</taxon>
        <taxon>Pseudomonadati</taxon>
        <taxon>Pseudomonadota</taxon>
        <taxon>Alphaproteobacteria</taxon>
        <taxon>Acetobacterales</taxon>
        <taxon>Acetobacteraceae</taxon>
        <taxon>Limobrevibacterium</taxon>
    </lineage>
</organism>
<evidence type="ECO:0000313" key="9">
    <source>
        <dbReference type="EMBL" id="MCW3476348.1"/>
    </source>
</evidence>
<dbReference type="Pfam" id="PF04542">
    <property type="entry name" value="Sigma70_r2"/>
    <property type="match status" value="1"/>
</dbReference>
<keyword evidence="5 6" id="KW-0804">Transcription</keyword>
<dbReference type="SUPFAM" id="SSF88659">
    <property type="entry name" value="Sigma3 and sigma4 domains of RNA polymerase sigma factors"/>
    <property type="match status" value="1"/>
</dbReference>
<dbReference type="InterPro" id="IPR013249">
    <property type="entry name" value="RNA_pol_sigma70_r4_t2"/>
</dbReference>
<dbReference type="GO" id="GO:0003677">
    <property type="term" value="F:DNA binding"/>
    <property type="evidence" value="ECO:0007669"/>
    <property type="project" value="UniProtKB-KW"/>
</dbReference>
<dbReference type="Gene3D" id="1.10.1740.10">
    <property type="match status" value="1"/>
</dbReference>
<evidence type="ECO:0000259" key="8">
    <source>
        <dbReference type="Pfam" id="PF08281"/>
    </source>
</evidence>
<feature type="domain" description="RNA polymerase sigma-70 region 2" evidence="7">
    <location>
        <begin position="38"/>
        <end position="101"/>
    </location>
</feature>
<comment type="similarity">
    <text evidence="1 6">Belongs to the sigma-70 factor family. ECF subfamily.</text>
</comment>
<feature type="domain" description="RNA polymerase sigma factor 70 region 4 type 2" evidence="8">
    <location>
        <begin position="145"/>
        <end position="195"/>
    </location>
</feature>
<dbReference type="InterPro" id="IPR013325">
    <property type="entry name" value="RNA_pol_sigma_r2"/>
</dbReference>
<dbReference type="Proteomes" id="UP001165679">
    <property type="component" value="Unassembled WGS sequence"/>
</dbReference>
<dbReference type="PROSITE" id="PS01063">
    <property type="entry name" value="SIGMA70_ECF"/>
    <property type="match status" value="1"/>
</dbReference>
<dbReference type="InterPro" id="IPR000838">
    <property type="entry name" value="RNA_pol_sigma70_ECF_CS"/>
</dbReference>
<dbReference type="InterPro" id="IPR036388">
    <property type="entry name" value="WH-like_DNA-bd_sf"/>
</dbReference>
<keyword evidence="4 6" id="KW-0238">DNA-binding</keyword>
<dbReference type="GO" id="GO:0016987">
    <property type="term" value="F:sigma factor activity"/>
    <property type="evidence" value="ECO:0007669"/>
    <property type="project" value="UniProtKB-KW"/>
</dbReference>
<dbReference type="SUPFAM" id="SSF88946">
    <property type="entry name" value="Sigma2 domain of RNA polymerase sigma factors"/>
    <property type="match status" value="1"/>
</dbReference>
<comment type="caution">
    <text evidence="9">The sequence shown here is derived from an EMBL/GenBank/DDBJ whole genome shotgun (WGS) entry which is preliminary data.</text>
</comment>
<name>A0AA41YTM7_9PROT</name>
<dbReference type="Gene3D" id="1.10.10.10">
    <property type="entry name" value="Winged helix-like DNA-binding domain superfamily/Winged helix DNA-binding domain"/>
    <property type="match status" value="1"/>
</dbReference>
<dbReference type="NCBIfam" id="TIGR02937">
    <property type="entry name" value="sigma70-ECF"/>
    <property type="match status" value="1"/>
</dbReference>
<dbReference type="PANTHER" id="PTHR43133:SF51">
    <property type="entry name" value="RNA POLYMERASE SIGMA FACTOR"/>
    <property type="match status" value="1"/>
</dbReference>
<keyword evidence="10" id="KW-1185">Reference proteome</keyword>
<evidence type="ECO:0000313" key="10">
    <source>
        <dbReference type="Proteomes" id="UP001165679"/>
    </source>
</evidence>
<gene>
    <name evidence="9" type="ORF">OL599_17400</name>
</gene>
<reference evidence="9" key="1">
    <citation type="submission" date="2022-09" db="EMBL/GenBank/DDBJ databases">
        <title>Rhodovastum sp. nov. RN2-1 isolated from soil in Seongnam, South Korea.</title>
        <authorList>
            <person name="Le N.T."/>
        </authorList>
    </citation>
    <scope>NUCLEOTIDE SEQUENCE</scope>
    <source>
        <strain evidence="9">RN2-1</strain>
    </source>
</reference>
<dbReference type="PANTHER" id="PTHR43133">
    <property type="entry name" value="RNA POLYMERASE ECF-TYPE SIGMA FACTO"/>
    <property type="match status" value="1"/>
</dbReference>
<dbReference type="AlphaFoldDB" id="A0AA41YTM7"/>
<accession>A0AA41YTM7</accession>
<keyword evidence="3 6" id="KW-0731">Sigma factor</keyword>
<evidence type="ECO:0000259" key="7">
    <source>
        <dbReference type="Pfam" id="PF04542"/>
    </source>
</evidence>
<dbReference type="InterPro" id="IPR007627">
    <property type="entry name" value="RNA_pol_sigma70_r2"/>
</dbReference>
<dbReference type="InterPro" id="IPR013324">
    <property type="entry name" value="RNA_pol_sigma_r3/r4-like"/>
</dbReference>